<dbReference type="PANTHER" id="PTHR34257:SF4">
    <property type="entry name" value="ADAPTER PROTEIN CIKS"/>
    <property type="match status" value="1"/>
</dbReference>
<sequence>MLRVVPRLTVSLRLVERRREVVEKLWTSPNLNKTTFPEQTESRCAALQEETGSEQISQSEFRNTGKAMESFPDSCPHLSMPVETDESMTLSSLNLVWPACQQCQSHTFKDAGKSGRFSSKMCVRDVSRLDYLDGCYGLPPKDLRASPLTKLSISDSQHMESPAGLPSLYLPQSLGRHHQRDCRAHTEDRSEDFSDISLQNRCSSPVLYSHTQNPVSEDEESLEKPSPLRSDLGENFCRYSPAKQPGFYDEYPPEVLYHWHKQPANYPQPNYPLYHPLPERARPISRQVAAVRPPQVTSRQSTAPVRELISEVCIQPSQPVAVGHPQTLRRNISLPDDCRDIFITYSVDTAAELMPFVNFLINQGFRPAIDIFEDRVRQMDINKWMDSFLKNKSVLIIVVISPKYKTDVEGDGSDQHGLHTKYIHTQIQNEFILQRCLNFRLVPVLFPSANQSHVPLWLQSTRLYRWPEDAKDLLLRLLREEKYIVPPLGKELMLTIKPL</sequence>
<dbReference type="GO" id="GO:0043123">
    <property type="term" value="P:positive regulation of canonical NF-kappaB signal transduction"/>
    <property type="evidence" value="ECO:0007669"/>
    <property type="project" value="TreeGrafter"/>
</dbReference>
<dbReference type="PROSITE" id="PS51534">
    <property type="entry name" value="SEFIR"/>
    <property type="match status" value="1"/>
</dbReference>
<reference evidence="3" key="1">
    <citation type="submission" date="2023-08" db="EMBL/GenBank/DDBJ databases">
        <title>Chromosome-level Genome Assembly of mud carp (Cirrhinus molitorella).</title>
        <authorList>
            <person name="Liu H."/>
        </authorList>
    </citation>
    <scope>NUCLEOTIDE SEQUENCE</scope>
    <source>
        <strain evidence="3">Prfri</strain>
        <tissue evidence="3">Muscle</tissue>
    </source>
</reference>
<name>A0AA88TIA0_9TELE</name>
<accession>A0AA88TIA0</accession>
<evidence type="ECO:0000313" key="4">
    <source>
        <dbReference type="Proteomes" id="UP001187343"/>
    </source>
</evidence>
<feature type="domain" description="SEFIR" evidence="2">
    <location>
        <begin position="338"/>
        <end position="475"/>
    </location>
</feature>
<protein>
    <recommendedName>
        <fullName evidence="2">SEFIR domain-containing protein</fullName>
    </recommendedName>
</protein>
<dbReference type="PANTHER" id="PTHR34257">
    <property type="entry name" value="ADAPTER PROTEIN CIKS"/>
    <property type="match status" value="1"/>
</dbReference>
<comment type="caution">
    <text evidence="3">The sequence shown here is derived from an EMBL/GenBank/DDBJ whole genome shotgun (WGS) entry which is preliminary data.</text>
</comment>
<dbReference type="SUPFAM" id="SSF52200">
    <property type="entry name" value="Toll/Interleukin receptor TIR domain"/>
    <property type="match status" value="1"/>
</dbReference>
<dbReference type="AlphaFoldDB" id="A0AA88TIA0"/>
<dbReference type="GO" id="GO:0006959">
    <property type="term" value="P:humoral immune response"/>
    <property type="evidence" value="ECO:0007669"/>
    <property type="project" value="TreeGrafter"/>
</dbReference>
<dbReference type="EMBL" id="JAUYZG010000017">
    <property type="protein sequence ID" value="KAK2883734.1"/>
    <property type="molecule type" value="Genomic_DNA"/>
</dbReference>
<evidence type="ECO:0000256" key="1">
    <source>
        <dbReference type="SAM" id="MobiDB-lite"/>
    </source>
</evidence>
<evidence type="ECO:0000313" key="3">
    <source>
        <dbReference type="EMBL" id="KAK2883734.1"/>
    </source>
</evidence>
<keyword evidence="4" id="KW-1185">Reference proteome</keyword>
<dbReference type="InterPro" id="IPR053047">
    <property type="entry name" value="E3_ubiq_ligase_TRAF3IP2"/>
</dbReference>
<feature type="region of interest" description="Disordered" evidence="1">
    <location>
        <begin position="207"/>
        <end position="235"/>
    </location>
</feature>
<proteinExistence type="predicted"/>
<gene>
    <name evidence="3" type="ORF">Q8A67_017371</name>
</gene>
<dbReference type="InterPro" id="IPR013568">
    <property type="entry name" value="SEFIR_dom"/>
</dbReference>
<dbReference type="Proteomes" id="UP001187343">
    <property type="component" value="Unassembled WGS sequence"/>
</dbReference>
<organism evidence="3 4">
    <name type="scientific">Cirrhinus molitorella</name>
    <name type="common">mud carp</name>
    <dbReference type="NCBI Taxonomy" id="172907"/>
    <lineage>
        <taxon>Eukaryota</taxon>
        <taxon>Metazoa</taxon>
        <taxon>Chordata</taxon>
        <taxon>Craniata</taxon>
        <taxon>Vertebrata</taxon>
        <taxon>Euteleostomi</taxon>
        <taxon>Actinopterygii</taxon>
        <taxon>Neopterygii</taxon>
        <taxon>Teleostei</taxon>
        <taxon>Ostariophysi</taxon>
        <taxon>Cypriniformes</taxon>
        <taxon>Cyprinidae</taxon>
        <taxon>Labeoninae</taxon>
        <taxon>Labeonini</taxon>
        <taxon>Cirrhinus</taxon>
    </lineage>
</organism>
<dbReference type="InterPro" id="IPR035897">
    <property type="entry name" value="Toll_tir_struct_dom_sf"/>
</dbReference>
<evidence type="ECO:0000259" key="2">
    <source>
        <dbReference type="PROSITE" id="PS51534"/>
    </source>
</evidence>
<dbReference type="Pfam" id="PF08357">
    <property type="entry name" value="SEFIR"/>
    <property type="match status" value="1"/>
</dbReference>